<name>A0A9P0GCS4_9CUCU</name>
<evidence type="ECO:0000256" key="1">
    <source>
        <dbReference type="ARBA" id="ARBA00023180"/>
    </source>
</evidence>
<protein>
    <recommendedName>
        <fullName evidence="2">RNase H type-1 domain-containing protein</fullName>
    </recommendedName>
</protein>
<evidence type="ECO:0000313" key="4">
    <source>
        <dbReference type="Proteomes" id="UP001153636"/>
    </source>
</evidence>
<accession>A0A9P0GCS4</accession>
<organism evidence="3 4">
    <name type="scientific">Psylliodes chrysocephalus</name>
    <dbReference type="NCBI Taxonomy" id="3402493"/>
    <lineage>
        <taxon>Eukaryota</taxon>
        <taxon>Metazoa</taxon>
        <taxon>Ecdysozoa</taxon>
        <taxon>Arthropoda</taxon>
        <taxon>Hexapoda</taxon>
        <taxon>Insecta</taxon>
        <taxon>Pterygota</taxon>
        <taxon>Neoptera</taxon>
        <taxon>Endopterygota</taxon>
        <taxon>Coleoptera</taxon>
        <taxon>Polyphaga</taxon>
        <taxon>Cucujiformia</taxon>
        <taxon>Chrysomeloidea</taxon>
        <taxon>Chrysomelidae</taxon>
        <taxon>Galerucinae</taxon>
        <taxon>Alticini</taxon>
        <taxon>Psylliodes</taxon>
    </lineage>
</organism>
<dbReference type="SUPFAM" id="SSF53474">
    <property type="entry name" value="alpha/beta-Hydrolases"/>
    <property type="match status" value="1"/>
</dbReference>
<dbReference type="Pfam" id="PF00135">
    <property type="entry name" value="COesterase"/>
    <property type="match status" value="1"/>
</dbReference>
<dbReference type="GO" id="GO:0004523">
    <property type="term" value="F:RNA-DNA hybrid ribonuclease activity"/>
    <property type="evidence" value="ECO:0007669"/>
    <property type="project" value="InterPro"/>
</dbReference>
<dbReference type="PANTHER" id="PTHR11559">
    <property type="entry name" value="CARBOXYLESTERASE"/>
    <property type="match status" value="1"/>
</dbReference>
<evidence type="ECO:0000313" key="3">
    <source>
        <dbReference type="EMBL" id="CAH1106191.1"/>
    </source>
</evidence>
<keyword evidence="4" id="KW-1185">Reference proteome</keyword>
<dbReference type="PROSITE" id="PS50879">
    <property type="entry name" value="RNASE_H_1"/>
    <property type="match status" value="1"/>
</dbReference>
<dbReference type="EMBL" id="OV651814">
    <property type="protein sequence ID" value="CAH1106191.1"/>
    <property type="molecule type" value="Genomic_DNA"/>
</dbReference>
<dbReference type="InterPro" id="IPR050309">
    <property type="entry name" value="Type-B_Carboxylest/Lipase"/>
</dbReference>
<feature type="domain" description="RNase H type-1" evidence="2">
    <location>
        <begin position="1"/>
        <end position="24"/>
    </location>
</feature>
<reference evidence="3" key="1">
    <citation type="submission" date="2022-01" db="EMBL/GenBank/DDBJ databases">
        <authorList>
            <person name="King R."/>
        </authorList>
    </citation>
    <scope>NUCLEOTIDE SEQUENCE</scope>
</reference>
<dbReference type="Gene3D" id="3.40.50.1820">
    <property type="entry name" value="alpha/beta hydrolase"/>
    <property type="match status" value="1"/>
</dbReference>
<dbReference type="InterPro" id="IPR029058">
    <property type="entry name" value="AB_hydrolase_fold"/>
</dbReference>
<evidence type="ECO:0000259" key="2">
    <source>
        <dbReference type="PROSITE" id="PS50879"/>
    </source>
</evidence>
<sequence>MWIPGHSSIRGNDLADSAARNATFGATDEGIPIPLDDVKNYIKNKIYSTWQTKWNTYDGLLRVSKPSIQKWFYPKELTRKEQVELIANNPLQGLAFAPVAEPDHENAIITGRSHERLSNGQFHHVPILIGYNSLEGYLDSIPALFRLWIAKYDLLFSLLVPDDLNARGPITEALLGTRIKTEYFGISPIALSNEKIMRFIADTQFERPIQETIRLYSQKTKVYSYYFAYQGPLWGRVNRTIDAVGHTEDLGYLFDFGYEGSDADYQTRNRMVKLWTNFAKTGNPTPTKEALLQEIVWPANEDVYYYYYYYYYYYTATIELLNHLYNFYRLLLKPSI</sequence>
<keyword evidence="1" id="KW-0325">Glycoprotein</keyword>
<dbReference type="InterPro" id="IPR002018">
    <property type="entry name" value="CarbesteraseB"/>
</dbReference>
<dbReference type="Proteomes" id="UP001153636">
    <property type="component" value="Chromosome 2"/>
</dbReference>
<dbReference type="GO" id="GO:0003676">
    <property type="term" value="F:nucleic acid binding"/>
    <property type="evidence" value="ECO:0007669"/>
    <property type="project" value="InterPro"/>
</dbReference>
<proteinExistence type="predicted"/>
<dbReference type="OrthoDB" id="19653at2759"/>
<dbReference type="InterPro" id="IPR002156">
    <property type="entry name" value="RNaseH_domain"/>
</dbReference>
<gene>
    <name evidence="3" type="ORF">PSYICH_LOCUS7255</name>
</gene>
<dbReference type="AlphaFoldDB" id="A0A9P0GCS4"/>